<feature type="region of interest" description="Disordered" evidence="1">
    <location>
        <begin position="697"/>
        <end position="812"/>
    </location>
</feature>
<dbReference type="RefSeq" id="XP_015652042.1">
    <property type="nucleotide sequence ID" value="XM_015809367.1"/>
</dbReference>
<feature type="compositionally biased region" description="Polar residues" evidence="1">
    <location>
        <begin position="1796"/>
        <end position="1813"/>
    </location>
</feature>
<feature type="compositionally biased region" description="Low complexity" evidence="1">
    <location>
        <begin position="1312"/>
        <end position="1325"/>
    </location>
</feature>
<feature type="region of interest" description="Disordered" evidence="1">
    <location>
        <begin position="1645"/>
        <end position="1716"/>
    </location>
</feature>
<feature type="compositionally biased region" description="Low complexity" evidence="1">
    <location>
        <begin position="1772"/>
        <end position="1795"/>
    </location>
</feature>
<feature type="compositionally biased region" description="Low complexity" evidence="1">
    <location>
        <begin position="1096"/>
        <end position="1109"/>
    </location>
</feature>
<evidence type="ECO:0000313" key="2">
    <source>
        <dbReference type="EMBL" id="KPA73603.1"/>
    </source>
</evidence>
<dbReference type="OrthoDB" id="10693127at2759"/>
<feature type="compositionally biased region" description="Polar residues" evidence="1">
    <location>
        <begin position="1362"/>
        <end position="1371"/>
    </location>
</feature>
<feature type="compositionally biased region" description="Low complexity" evidence="1">
    <location>
        <begin position="1169"/>
        <end position="1187"/>
    </location>
</feature>
<feature type="compositionally biased region" description="Low complexity" evidence="1">
    <location>
        <begin position="1600"/>
        <end position="1614"/>
    </location>
</feature>
<proteinExistence type="predicted"/>
<dbReference type="GeneID" id="26910018"/>
<sequence>MAGMPPRCSATQAASTAAVDGTTTATSEILHRAREDSAAGRPSLNEPADVKPTAAAAAAAVLAMANSTSLPRGVEPQVTLPTSSRAGTTAATIVDHVAEHDATAALERRIQLLEAQQGVLLKQVNSLLEEKQQRDAQARRSGDSNNNAIGDALHAVDGGLWSSEEKIRGQGRTWLPASDTSSTAQLSTRTPEKRKDNKLSPLPPPPSRGSRSAPPRRAPAAAGPLPQGGGRQAAAASALDANPAWKDVSAGGGILNTPGNGSMSLNSVGYGNSVNNHSNNSMATAHLAAAPAPPHPHRNGSFCSASMSGDAAQQQQQQPQQVSSRVVAGRQRQSSFVTVVSPTHSMRGEKEAAAAQDGSNVRRPSARAPTTMPSPPAMGICTSPSTSTTKAAAVGALGLANFRSDDPLSVTPPALKRNSSLLTMSASSTTHLTDTSAAGSQQSSTSNFKSNNHNSSTSLSKTSGAGVLRLPPPKQRPSSETLFASSQDGPSDSSENSNGVARLTRAREQTSFDQRPPRVADMPTDEEVFGKGGITPTTVSPCTTHTTFPLPEVRPTRPFNEGGSLVDEFRRLCSSSSSSSSSNSLGRGGSDGGPLLLLQQQQAPTERRSPSPPTPTAAHRIASFAASMDQCKAVGELFQQVLSLGHSQSLLDDRMQKMEQRVGELGDDSHRSQRRVQSHLRKLYALHDYVKQMMIAHHHHRRRRSSSSSSGAADEEGEDDDGEDDDEEDEDDEEAESTSRPFVLLSPPSVPRRCLAGNRHSTTTNSCNSSSSVNNSGGGGHHHAGRSDEDGSALQRRNRSSPPHANELQQRQLETSASVNAEGHEYSKPAAATALMQKEAEGEEGKTMAGTVQFDSGKEEGGQIEPVVATSLISSSARGGAAAARAGGCIMLPCFFLPWDSARASPSTFSLNESSSTTINANAITNTTTAAAAALGGVVAAGRANPHPSNAALLFSPTGIASSFSLTSMLPHSVVMASHLSARPPGLPCTAANAGASATALTEIETTTDGDGDGEESLRAWSSGLPVAPSSAALPGAPSNPAQSGTPAPSTKLPEKSADTGSVREVGRGDGEPARTPATATTPTTTPREPEEKDATGSGAAVAAGVAPADRTSQLKETATSTEKEGRGSRVATGTAAKALRRGSSSNISSNSIRSPVKRSPLHPYSAVALRTPTSTAAATPASSLSTRARHASGHNALTAVPRNGPVVWDSSVSPRHQHQRPQHQQRWPPLPPPPIKQSPMLTPLSSSFFYTLSPQSALTRRSYSSIASSPAHHHPSAAAFAPSAATPAATRITLSARASLRKTRSENANGAATTAASTAASAVVSERKSSVPDAPRSTADTPHGASTVSTTVSSRRLYEALQNSKSQPAPTRSGRGNDARWPTSVVVKTTGAGRLSGASASPLHSAPVSAAATADRKEAAVPFMDGTASRTADRSRHRTSSSVLRVQQITTTAAAAAAPTSAVSSFASLLSTAAAAPPLAAPSATYATQSPQCLRTAPILLRRSPAAVTATTTTIASARAAAVTALRNELTPRGTTGGDAAGDAETAVEQVQHKPSSPQRNASLRPSSASLFSSPTVAAAAAAAAGAVKATRKVSPGKRASSSTARSPSTANAAVVAPAVVVRCHPQPRGRGMRAMLCRLIVQTDRHRRHRSSSASGSGRSTSSSGGDGGGRSASASPVVTVRSPMKLSKTSMFVSDRHAAAEEEEDEEESSRHDCVGTAATAAAGALPAGEAQPVQQDQLGSVRQAECAVVDALHRPQEHPSAADDRSHSSNNRSGRNSSSMNSSNSMNHSTSATTVRPHSLRPTTPTQPERSALRDRRQRAALPPPLSAATLSDASFSMLHPTSPVAGGDEPTLTFASDGAHTEKHDADERASPAAEAAFDVAKNTAEALQHTQSPSRPSPQLHAADPGENRSCSAHLANASPSPLHNGTQHEESSAGSGSRSVQHHAPPPPAPHTPSFLFDAATPVSVLSSSSMKHAQRRSSPQHQQLRKPQRSSSANAPTGQPSASPKTHADASREGASY</sequence>
<comment type="caution">
    <text evidence="2">The sequence shown here is derived from an EMBL/GenBank/DDBJ whole genome shotgun (WGS) entry which is preliminary data.</text>
</comment>
<feature type="region of interest" description="Disordered" evidence="1">
    <location>
        <begin position="171"/>
        <end position="238"/>
    </location>
</feature>
<feature type="compositionally biased region" description="Polar residues" evidence="1">
    <location>
        <begin position="178"/>
        <end position="189"/>
    </location>
</feature>
<feature type="compositionally biased region" description="Low complexity" evidence="1">
    <location>
        <begin position="1074"/>
        <end position="1087"/>
    </location>
</feature>
<feature type="region of interest" description="Disordered" evidence="1">
    <location>
        <begin position="1268"/>
        <end position="1287"/>
    </location>
</feature>
<reference evidence="2 3" key="1">
    <citation type="submission" date="2015-07" db="EMBL/GenBank/DDBJ databases">
        <title>High-quality genome of monoxenous trypanosomatid Leptomonas pyrrhocoris.</title>
        <authorList>
            <person name="Flegontov P."/>
            <person name="Butenko A."/>
            <person name="Firsov S."/>
            <person name="Vlcek C."/>
            <person name="Logacheva M.D."/>
            <person name="Field M."/>
            <person name="Filatov D."/>
            <person name="Flegontova O."/>
            <person name="Gerasimov E."/>
            <person name="Jackson A.P."/>
            <person name="Kelly S."/>
            <person name="Opperdoes F."/>
            <person name="O'Reilly A."/>
            <person name="Votypka J."/>
            <person name="Yurchenko V."/>
            <person name="Lukes J."/>
        </authorList>
    </citation>
    <scope>NUCLEOTIDE SEQUENCE [LARGE SCALE GENOMIC DNA]</scope>
    <source>
        <strain evidence="2">H10</strain>
    </source>
</reference>
<feature type="region of interest" description="Disordered" evidence="1">
    <location>
        <begin position="1"/>
        <end position="28"/>
    </location>
</feature>
<feature type="compositionally biased region" description="Low complexity" evidence="1">
    <location>
        <begin position="1025"/>
        <end position="1042"/>
    </location>
</feature>
<feature type="compositionally biased region" description="Basic and acidic residues" evidence="1">
    <location>
        <begin position="1758"/>
        <end position="1771"/>
    </location>
</feature>
<feature type="compositionally biased region" description="Polar residues" evidence="1">
    <location>
        <begin position="447"/>
        <end position="463"/>
    </location>
</feature>
<dbReference type="EMBL" id="LGTL01000034">
    <property type="protein sequence ID" value="KPA73603.1"/>
    <property type="molecule type" value="Genomic_DNA"/>
</dbReference>
<organism evidence="2 3">
    <name type="scientific">Leptomonas pyrrhocoris</name>
    <name type="common">Firebug parasite</name>
    <dbReference type="NCBI Taxonomy" id="157538"/>
    <lineage>
        <taxon>Eukaryota</taxon>
        <taxon>Discoba</taxon>
        <taxon>Euglenozoa</taxon>
        <taxon>Kinetoplastea</taxon>
        <taxon>Metakinetoplastina</taxon>
        <taxon>Trypanosomatida</taxon>
        <taxon>Trypanosomatidae</taxon>
        <taxon>Leishmaniinae</taxon>
        <taxon>Leptomonas</taxon>
    </lineage>
</organism>
<feature type="compositionally biased region" description="Low complexity" evidence="1">
    <location>
        <begin position="535"/>
        <end position="549"/>
    </location>
</feature>
<feature type="region of interest" description="Disordered" evidence="1">
    <location>
        <begin position="1758"/>
        <end position="2025"/>
    </location>
</feature>
<evidence type="ECO:0000256" key="1">
    <source>
        <dbReference type="SAM" id="MobiDB-lite"/>
    </source>
</evidence>
<dbReference type="Proteomes" id="UP000037923">
    <property type="component" value="Unassembled WGS sequence"/>
</dbReference>
<feature type="compositionally biased region" description="Polar residues" evidence="1">
    <location>
        <begin position="1111"/>
        <end position="1121"/>
    </location>
</feature>
<feature type="compositionally biased region" description="Polar residues" evidence="1">
    <location>
        <begin position="331"/>
        <end position="344"/>
    </location>
</feature>
<feature type="compositionally biased region" description="Acidic residues" evidence="1">
    <location>
        <begin position="713"/>
        <end position="736"/>
    </location>
</feature>
<feature type="compositionally biased region" description="Polar residues" evidence="1">
    <location>
        <begin position="1997"/>
        <end position="2012"/>
    </location>
</feature>
<feature type="compositionally biased region" description="Low complexity" evidence="1">
    <location>
        <begin position="760"/>
        <end position="775"/>
    </location>
</feature>
<name>A0A0M9FPZ1_LEPPY</name>
<feature type="compositionally biased region" description="Low complexity" evidence="1">
    <location>
        <begin position="575"/>
        <end position="585"/>
    </location>
</feature>
<feature type="compositionally biased region" description="Low complexity" evidence="1">
    <location>
        <begin position="1654"/>
        <end position="1666"/>
    </location>
</feature>
<feature type="compositionally biased region" description="Polar residues" evidence="1">
    <location>
        <begin position="800"/>
        <end position="812"/>
    </location>
</feature>
<feature type="compositionally biased region" description="Basic and acidic residues" evidence="1">
    <location>
        <begin position="2014"/>
        <end position="2025"/>
    </location>
</feature>
<protein>
    <submittedName>
        <fullName evidence="2">Uncharacterized protein</fullName>
    </submittedName>
</protein>
<feature type="region of interest" description="Disordered" evidence="1">
    <location>
        <begin position="132"/>
        <end position="151"/>
    </location>
</feature>
<accession>A0A0M9FPZ1</accession>
<dbReference type="VEuPathDB" id="TriTrypDB:LpyrH10_34_0380"/>
<feature type="compositionally biased region" description="Polar residues" evidence="1">
    <location>
        <begin position="476"/>
        <end position="499"/>
    </location>
</feature>
<feature type="region of interest" description="Disordered" evidence="1">
    <location>
        <begin position="1588"/>
        <end position="1614"/>
    </location>
</feature>
<feature type="compositionally biased region" description="Basic and acidic residues" evidence="1">
    <location>
        <begin position="132"/>
        <end position="142"/>
    </location>
</feature>
<feature type="compositionally biased region" description="Low complexity" evidence="1">
    <location>
        <begin position="432"/>
        <end position="446"/>
    </location>
</feature>
<feature type="region of interest" description="Disordered" evidence="1">
    <location>
        <begin position="1529"/>
        <end position="1570"/>
    </location>
</feature>
<feature type="compositionally biased region" description="Polar residues" evidence="1">
    <location>
        <begin position="1971"/>
        <end position="1990"/>
    </location>
</feature>
<evidence type="ECO:0000313" key="3">
    <source>
        <dbReference type="Proteomes" id="UP000037923"/>
    </source>
</evidence>
<feature type="region of interest" description="Disordered" evidence="1">
    <location>
        <begin position="287"/>
        <end position="386"/>
    </location>
</feature>
<gene>
    <name evidence="2" type="ORF">ABB37_09735</name>
</gene>
<feature type="region of interest" description="Disordered" evidence="1">
    <location>
        <begin position="575"/>
        <end position="595"/>
    </location>
</feature>
<keyword evidence="3" id="KW-1185">Reference proteome</keyword>
<feature type="compositionally biased region" description="Basic and acidic residues" evidence="1">
    <location>
        <begin position="505"/>
        <end position="518"/>
    </location>
</feature>
<feature type="compositionally biased region" description="Polar residues" evidence="1">
    <location>
        <begin position="9"/>
        <end position="27"/>
    </location>
</feature>
<feature type="region of interest" description="Disordered" evidence="1">
    <location>
        <begin position="1025"/>
        <end position="1240"/>
    </location>
</feature>
<feature type="region of interest" description="Disordered" evidence="1">
    <location>
        <begin position="1301"/>
        <end position="1445"/>
    </location>
</feature>
<feature type="compositionally biased region" description="Basic and acidic residues" evidence="1">
    <location>
        <begin position="1864"/>
        <end position="1875"/>
    </location>
</feature>
<feature type="compositionally biased region" description="Low complexity" evidence="1">
    <location>
        <begin position="208"/>
        <end position="225"/>
    </location>
</feature>
<feature type="region of interest" description="Disordered" evidence="1">
    <location>
        <begin position="432"/>
        <end position="562"/>
    </location>
</feature>
<feature type="compositionally biased region" description="Low complexity" evidence="1">
    <location>
        <begin position="1142"/>
        <end position="1155"/>
    </location>
</feature>